<keyword evidence="4" id="KW-0762">Sugar transport</keyword>
<evidence type="ECO:0000256" key="3">
    <source>
        <dbReference type="ARBA" id="ARBA00022475"/>
    </source>
</evidence>
<evidence type="ECO:0000256" key="9">
    <source>
        <dbReference type="SAM" id="Phobius"/>
    </source>
</evidence>
<accession>A0A0R1PWT8</accession>
<reference evidence="10 11" key="1">
    <citation type="journal article" date="2015" name="Genome Announc.">
        <title>Expanding the biotechnology potential of lactobacilli through comparative genomics of 213 strains and associated genera.</title>
        <authorList>
            <person name="Sun Z."/>
            <person name="Harris H.M."/>
            <person name="McCann A."/>
            <person name="Guo C."/>
            <person name="Argimon S."/>
            <person name="Zhang W."/>
            <person name="Yang X."/>
            <person name="Jeffery I.B."/>
            <person name="Cooney J.C."/>
            <person name="Kagawa T.F."/>
            <person name="Liu W."/>
            <person name="Song Y."/>
            <person name="Salvetti E."/>
            <person name="Wrobel A."/>
            <person name="Rasinkangas P."/>
            <person name="Parkhill J."/>
            <person name="Rea M.C."/>
            <person name="O'Sullivan O."/>
            <person name="Ritari J."/>
            <person name="Douillard F.P."/>
            <person name="Paul Ross R."/>
            <person name="Yang R."/>
            <person name="Briner A.E."/>
            <person name="Felis G.E."/>
            <person name="de Vos W.M."/>
            <person name="Barrangou R."/>
            <person name="Klaenhammer T.R."/>
            <person name="Caufield P.W."/>
            <person name="Cui Y."/>
            <person name="Zhang H."/>
            <person name="O'Toole P.W."/>
        </authorList>
    </citation>
    <scope>NUCLEOTIDE SEQUENCE [LARGE SCALE GENOMIC DNA]</scope>
    <source>
        <strain evidence="10 11">DSM 19971</strain>
    </source>
</reference>
<dbReference type="PROSITE" id="PS51106">
    <property type="entry name" value="PTS_EIIC_TYPE_4"/>
    <property type="match status" value="1"/>
</dbReference>
<evidence type="ECO:0000313" key="11">
    <source>
        <dbReference type="Proteomes" id="UP000051155"/>
    </source>
</evidence>
<keyword evidence="3" id="KW-1003">Cell membrane</keyword>
<evidence type="ECO:0000256" key="4">
    <source>
        <dbReference type="ARBA" id="ARBA00022597"/>
    </source>
</evidence>
<dbReference type="InterPro" id="IPR004700">
    <property type="entry name" value="PTS_IIC_man"/>
</dbReference>
<keyword evidence="5" id="KW-0598">Phosphotransferase system</keyword>
<organism evidence="10 11">
    <name type="scientific">Liquorilactobacillus uvarum DSM 19971</name>
    <dbReference type="NCBI Taxonomy" id="1423812"/>
    <lineage>
        <taxon>Bacteria</taxon>
        <taxon>Bacillati</taxon>
        <taxon>Bacillota</taxon>
        <taxon>Bacilli</taxon>
        <taxon>Lactobacillales</taxon>
        <taxon>Lactobacillaceae</taxon>
        <taxon>Liquorilactobacillus</taxon>
    </lineage>
</organism>
<keyword evidence="7 9" id="KW-1133">Transmembrane helix</keyword>
<feature type="transmembrane region" description="Helical" evidence="9">
    <location>
        <begin position="206"/>
        <end position="235"/>
    </location>
</feature>
<protein>
    <submittedName>
        <fullName evidence="10">PTS system sorbose-specific transporter subunit IIC</fullName>
    </submittedName>
</protein>
<dbReference type="STRING" id="1423812.FD20_GL000656"/>
<evidence type="ECO:0000256" key="7">
    <source>
        <dbReference type="ARBA" id="ARBA00022989"/>
    </source>
</evidence>
<feature type="transmembrane region" description="Helical" evidence="9">
    <location>
        <begin position="176"/>
        <end position="200"/>
    </location>
</feature>
<evidence type="ECO:0000256" key="5">
    <source>
        <dbReference type="ARBA" id="ARBA00022683"/>
    </source>
</evidence>
<proteinExistence type="predicted"/>
<dbReference type="PATRIC" id="fig|1423812.3.peg.715"/>
<evidence type="ECO:0000256" key="8">
    <source>
        <dbReference type="ARBA" id="ARBA00023136"/>
    </source>
</evidence>
<dbReference type="GO" id="GO:0005886">
    <property type="term" value="C:plasma membrane"/>
    <property type="evidence" value="ECO:0007669"/>
    <property type="project" value="UniProtKB-SubCell"/>
</dbReference>
<dbReference type="OrthoDB" id="7058816at2"/>
<dbReference type="PANTHER" id="PTHR32502">
    <property type="entry name" value="N-ACETYLGALACTOSAMINE PERMEASE II COMPONENT-RELATED"/>
    <property type="match status" value="1"/>
</dbReference>
<sequence length="280" mass="29757">MLYQAIIVALIVWLTVGGQELLGFTQLGRPIVIGPLVGLALGDLKTGLLLGAALETIFMGVVNIGGASSAEPGLASALAVAFAINLHGGLGVALPIAIPIGIIGLQIKTLIYVLFVGPFASRFDTLAKQGNQKQIVALHYGLWASQWFIYSLIPFFAILFGSTATQEILNMIPKTIVNGLTVAGNLLPAVGMAMLMKILWQNNISVYYFLGFLIVAYFQVPLIAVAVMAIVIGVVSGQRDFEMHQLNKKVTEQKSLAAANVQNAQVAGAGNDIEDDDFFD</sequence>
<dbReference type="Pfam" id="PF03609">
    <property type="entry name" value="EII-Sor"/>
    <property type="match status" value="1"/>
</dbReference>
<gene>
    <name evidence="10" type="ORF">FD20_GL000656</name>
</gene>
<dbReference type="Proteomes" id="UP000051155">
    <property type="component" value="Unassembled WGS sequence"/>
</dbReference>
<evidence type="ECO:0000256" key="1">
    <source>
        <dbReference type="ARBA" id="ARBA00004651"/>
    </source>
</evidence>
<feature type="transmembrane region" description="Helical" evidence="9">
    <location>
        <begin position="147"/>
        <end position="164"/>
    </location>
</feature>
<dbReference type="AlphaFoldDB" id="A0A0R1PWT8"/>
<dbReference type="RefSeq" id="WP_057737590.1">
    <property type="nucleotide sequence ID" value="NZ_AZEG01000016.1"/>
</dbReference>
<dbReference type="GO" id="GO:0009401">
    <property type="term" value="P:phosphoenolpyruvate-dependent sugar phosphotransferase system"/>
    <property type="evidence" value="ECO:0007669"/>
    <property type="project" value="UniProtKB-KW"/>
</dbReference>
<keyword evidence="6 9" id="KW-0812">Transmembrane</keyword>
<dbReference type="InterPro" id="IPR050303">
    <property type="entry name" value="GatZ_KbaZ_carbometab"/>
</dbReference>
<keyword evidence="2" id="KW-0813">Transport</keyword>
<dbReference type="PANTHER" id="PTHR32502:SF8">
    <property type="entry name" value="N-ACETYLGALACTOSAMINE PERMEASE IIC COMPONENT 1"/>
    <property type="match status" value="1"/>
</dbReference>
<name>A0A0R1PWT8_9LACO</name>
<evidence type="ECO:0000313" key="10">
    <source>
        <dbReference type="EMBL" id="KRL37056.1"/>
    </source>
</evidence>
<comment type="caution">
    <text evidence="10">The sequence shown here is derived from an EMBL/GenBank/DDBJ whole genome shotgun (WGS) entry which is preliminary data.</text>
</comment>
<keyword evidence="8 9" id="KW-0472">Membrane</keyword>
<keyword evidence="11" id="KW-1185">Reference proteome</keyword>
<feature type="transmembrane region" description="Helical" evidence="9">
    <location>
        <begin position="78"/>
        <end position="105"/>
    </location>
</feature>
<dbReference type="EMBL" id="AZEG01000016">
    <property type="protein sequence ID" value="KRL37056.1"/>
    <property type="molecule type" value="Genomic_DNA"/>
</dbReference>
<evidence type="ECO:0000256" key="6">
    <source>
        <dbReference type="ARBA" id="ARBA00022692"/>
    </source>
</evidence>
<comment type="subcellular location">
    <subcellularLocation>
        <location evidence="1">Cell membrane</location>
        <topology evidence="1">Multi-pass membrane protein</topology>
    </subcellularLocation>
</comment>
<evidence type="ECO:0000256" key="2">
    <source>
        <dbReference type="ARBA" id="ARBA00022448"/>
    </source>
</evidence>